<protein>
    <submittedName>
        <fullName evidence="1">Uncharacterized protein</fullName>
    </submittedName>
</protein>
<dbReference type="RefSeq" id="WP_116187971.1">
    <property type="nucleotide sequence ID" value="NZ_QTTN01000004.1"/>
</dbReference>
<evidence type="ECO:0000313" key="2">
    <source>
        <dbReference type="Proteomes" id="UP000256304"/>
    </source>
</evidence>
<comment type="caution">
    <text evidence="1">The sequence shown here is derived from an EMBL/GenBank/DDBJ whole genome shotgun (WGS) entry which is preliminary data.</text>
</comment>
<dbReference type="EMBL" id="QTTN01000004">
    <property type="protein sequence ID" value="REE91634.1"/>
    <property type="molecule type" value="Genomic_DNA"/>
</dbReference>
<sequence length="113" mass="12953">MMIVKIKSNEHAFTIPVPYAVLRMASGILTSELFHRKLVHWLNRHGEYSGEHSSRGHYNSDSSRSAIELMLSLLVNRSTKQAIRRLIKELRRCRGTVLLDVRAQDGTEVLIKL</sequence>
<evidence type="ECO:0000313" key="1">
    <source>
        <dbReference type="EMBL" id="REE91634.1"/>
    </source>
</evidence>
<proteinExistence type="predicted"/>
<accession>A0A3D9SCK4</accession>
<dbReference type="Proteomes" id="UP000256304">
    <property type="component" value="Unassembled WGS sequence"/>
</dbReference>
<gene>
    <name evidence="1" type="ORF">A8990_104142</name>
</gene>
<name>A0A3D9SCK4_9BACL</name>
<dbReference type="AlphaFoldDB" id="A0A3D9SCK4"/>
<reference evidence="1 2" key="1">
    <citation type="submission" date="2018-08" db="EMBL/GenBank/DDBJ databases">
        <title>Genomic Encyclopedia of Type Strains, Phase III (KMG-III): the genomes of soil and plant-associated and newly described type strains.</title>
        <authorList>
            <person name="Whitman W."/>
        </authorList>
    </citation>
    <scope>NUCLEOTIDE SEQUENCE [LARGE SCALE GENOMIC DNA]</scope>
    <source>
        <strain evidence="1 2">CGMCC 1.10966</strain>
    </source>
</reference>
<organism evidence="1 2">
    <name type="scientific">Paenibacillus taihuensis</name>
    <dbReference type="NCBI Taxonomy" id="1156355"/>
    <lineage>
        <taxon>Bacteria</taxon>
        <taxon>Bacillati</taxon>
        <taxon>Bacillota</taxon>
        <taxon>Bacilli</taxon>
        <taxon>Bacillales</taxon>
        <taxon>Paenibacillaceae</taxon>
        <taxon>Paenibacillus</taxon>
    </lineage>
</organism>
<dbReference type="OrthoDB" id="1931516at2"/>
<keyword evidence="2" id="KW-1185">Reference proteome</keyword>